<dbReference type="PROSITE" id="PS50157">
    <property type="entry name" value="ZINC_FINGER_C2H2_2"/>
    <property type="match status" value="1"/>
</dbReference>
<protein>
    <recommendedName>
        <fullName evidence="1">C2H2-type domain-containing protein</fullName>
    </recommendedName>
</protein>
<dbReference type="Pfam" id="PF00096">
    <property type="entry name" value="zf-C2H2"/>
    <property type="match status" value="1"/>
</dbReference>
<reference evidence="2" key="1">
    <citation type="journal article" date="2020" name="Nature">
        <title>Giant virus diversity and host interactions through global metagenomics.</title>
        <authorList>
            <person name="Schulz F."/>
            <person name="Roux S."/>
            <person name="Paez-Espino D."/>
            <person name="Jungbluth S."/>
            <person name="Walsh D.A."/>
            <person name="Denef V.J."/>
            <person name="McMahon K.D."/>
            <person name="Konstantinidis K.T."/>
            <person name="Eloe-Fadrosh E.A."/>
            <person name="Kyrpides N.C."/>
            <person name="Woyke T."/>
        </authorList>
    </citation>
    <scope>NUCLEOTIDE SEQUENCE</scope>
    <source>
        <strain evidence="2">GVMAG-M-3300023179-111</strain>
    </source>
</reference>
<dbReference type="AlphaFoldDB" id="A0A6C0E4J8"/>
<dbReference type="EMBL" id="MN739709">
    <property type="protein sequence ID" value="QHT22335.1"/>
    <property type="molecule type" value="Genomic_DNA"/>
</dbReference>
<organism evidence="2">
    <name type="scientific">viral metagenome</name>
    <dbReference type="NCBI Taxonomy" id="1070528"/>
    <lineage>
        <taxon>unclassified sequences</taxon>
        <taxon>metagenomes</taxon>
        <taxon>organismal metagenomes</taxon>
    </lineage>
</organism>
<accession>A0A6C0E4J8</accession>
<evidence type="ECO:0000313" key="2">
    <source>
        <dbReference type="EMBL" id="QHT22335.1"/>
    </source>
</evidence>
<feature type="domain" description="C2H2-type" evidence="1">
    <location>
        <begin position="42"/>
        <end position="69"/>
    </location>
</feature>
<dbReference type="SUPFAM" id="SSF57667">
    <property type="entry name" value="beta-beta-alpha zinc fingers"/>
    <property type="match status" value="1"/>
</dbReference>
<dbReference type="Gene3D" id="3.30.160.60">
    <property type="entry name" value="Classic Zinc Finger"/>
    <property type="match status" value="1"/>
</dbReference>
<name>A0A6C0E4J8_9ZZZZ</name>
<evidence type="ECO:0000259" key="1">
    <source>
        <dbReference type="PROSITE" id="PS50157"/>
    </source>
</evidence>
<dbReference type="Pfam" id="PF13894">
    <property type="entry name" value="zf-C2H2_4"/>
    <property type="match status" value="1"/>
</dbReference>
<proteinExistence type="predicted"/>
<dbReference type="InterPro" id="IPR036236">
    <property type="entry name" value="Znf_C2H2_sf"/>
</dbReference>
<dbReference type="InterPro" id="IPR013087">
    <property type="entry name" value="Znf_C2H2_type"/>
</dbReference>
<sequence length="74" mass="8898">MICEYCKNDYYDKSTLKKHQKTSKFCIKIQIEKNESININKFICNFCNKELSTKQSLDRHIKVCKSKKIMKIMK</sequence>